<proteinExistence type="predicted"/>
<evidence type="ECO:0000313" key="3">
    <source>
        <dbReference type="Proteomes" id="UP001049176"/>
    </source>
</evidence>
<feature type="compositionally biased region" description="Low complexity" evidence="1">
    <location>
        <begin position="449"/>
        <end position="458"/>
    </location>
</feature>
<reference evidence="2" key="1">
    <citation type="journal article" date="2021" name="Genome Biol. Evol.">
        <title>The assembled and annotated genome of the fairy-ring fungus Marasmius oreades.</title>
        <authorList>
            <person name="Hiltunen M."/>
            <person name="Ament-Velasquez S.L."/>
            <person name="Johannesson H."/>
        </authorList>
    </citation>
    <scope>NUCLEOTIDE SEQUENCE</scope>
    <source>
        <strain evidence="2">03SP1</strain>
    </source>
</reference>
<feature type="compositionally biased region" description="Polar residues" evidence="1">
    <location>
        <begin position="853"/>
        <end position="868"/>
    </location>
</feature>
<feature type="region of interest" description="Disordered" evidence="1">
    <location>
        <begin position="417"/>
        <end position="628"/>
    </location>
</feature>
<dbReference type="OrthoDB" id="3023140at2759"/>
<dbReference type="EMBL" id="CM032191">
    <property type="protein sequence ID" value="KAG7085777.1"/>
    <property type="molecule type" value="Genomic_DNA"/>
</dbReference>
<feature type="compositionally biased region" description="Low complexity" evidence="1">
    <location>
        <begin position="304"/>
        <end position="337"/>
    </location>
</feature>
<feature type="compositionally biased region" description="Polar residues" evidence="1">
    <location>
        <begin position="1062"/>
        <end position="1072"/>
    </location>
</feature>
<feature type="region of interest" description="Disordered" evidence="1">
    <location>
        <begin position="22"/>
        <end position="62"/>
    </location>
</feature>
<feature type="compositionally biased region" description="Pro residues" evidence="1">
    <location>
        <begin position="431"/>
        <end position="448"/>
    </location>
</feature>
<feature type="compositionally biased region" description="Polar residues" evidence="1">
    <location>
        <begin position="1305"/>
        <end position="1315"/>
    </location>
</feature>
<name>A0A9P7RLZ5_9AGAR</name>
<feature type="region of interest" description="Disordered" evidence="1">
    <location>
        <begin position="658"/>
        <end position="688"/>
    </location>
</feature>
<feature type="compositionally biased region" description="Basic and acidic residues" evidence="1">
    <location>
        <begin position="26"/>
        <end position="36"/>
    </location>
</feature>
<accession>A0A9P7RLZ5</accession>
<feature type="region of interest" description="Disordered" evidence="1">
    <location>
        <begin position="219"/>
        <end position="238"/>
    </location>
</feature>
<feature type="region of interest" description="Disordered" evidence="1">
    <location>
        <begin position="989"/>
        <end position="1032"/>
    </location>
</feature>
<feature type="compositionally biased region" description="Low complexity" evidence="1">
    <location>
        <begin position="1192"/>
        <end position="1202"/>
    </location>
</feature>
<feature type="compositionally biased region" description="Basic and acidic residues" evidence="1">
    <location>
        <begin position="564"/>
        <end position="583"/>
    </location>
</feature>
<feature type="region of interest" description="Disordered" evidence="1">
    <location>
        <begin position="1399"/>
        <end position="1641"/>
    </location>
</feature>
<feature type="region of interest" description="Disordered" evidence="1">
    <location>
        <begin position="290"/>
        <end position="341"/>
    </location>
</feature>
<feature type="compositionally biased region" description="Low complexity" evidence="1">
    <location>
        <begin position="1593"/>
        <end position="1610"/>
    </location>
</feature>
<sequence>MTTPANKMGSLEEFSAAEHIFNDPNSWRRESGRDWASEDDSTPSAAPSDGLRSKRKPKPPSFTLKPFTKGLILPVNEPTPYNVSTPGSVYLSPLLLTSAPESPFDLERVYGLDFEDIYGLDSDSPLVKSESGWTGLADKEVFERSQILARLIETSKNITSEMSELVKQRVSIISGQGTIFRAFPTPNGFEFDFEGGDFLTPDAGIATGGFAYSSPGSIYSSTSDQTSTKHPTRPSLKKGLRISTTTGTTTTTVISIDSPSNKSSPGITIVSAVSTSTPYSILDFYETSPVTTEKSPKTTGLLTSSSQARHSSSQSIVPKTSHPTATTFSTPTVPSPSAGSRSAATATFSLTKVTTIDYFLSNDSAKIIELPEDIGLGGAPLNKKPPSLSIVTSVPSRPAYQGNAMVKEITPLMVTKKETKHSESRGQASPRPLPKVPRTLTPPPPVPALPTFTTVPPVSELPSGTSHKAPSSVSSKIARLSTTGSQSRPPTRKRSAQASRPRSPPAVLLTEPLPSPPQLKLSHEDSKADSITEVLRKGRTLGLPFNHTPLPTEGDNVSTLGVKTESKVGQKKDEKALPSDPRESTSQNRMRIAKRSATPPPRGSRSQKKRHGLSPVPSPLPSGAGLAFESGSSITAVPLPSLTDELTASSSTEVIPSTLLAALPPPPSPTSSSGSTYPSPSLFPLPPAVVSRIDPSNLQCEPLATDDVAATNIQASAASVTEIAGDAHSSSGSLVTVVKGQRDDEEGGGGTTGHVADPPVIHITVVNGKGSPSTSVPDLTHVPPLPSSRNVEEALESAQVRDVSKARNASLIVSTASVADLVKNAYAHGIPPVDENSPEVVLLRADSPKRLTSESQGTANELSSSRTWRTVRHARSTSRLNSTESLARTSLNSTSNSEISRTRSVSDHDLLDDGSQVKRGNTLRHSRSAVQLGLSKVPFTKLGSLFERDILLPDRSLLERRTRGNSVDDRPLVTDAFEPVGNDVRTTTLQTSSERQDGSFTWRKPSTGGLQSATTGNSSSPSISVSKPEWQPHSKTLRIPSEILSVRGSTNSSEMGVASLSRPESSGSLQSNPFPALVEKKESVGIPVVKESIGVSPRAGDIPADGVTPAQTSAFLPVAVPPARSLTPVSFGKLPLEPTFASSRTHRRSVSEKLPQSTISLLTTREQRRALTPMQTIPVRSTSVGALVATSPSTAATTSTTPMHRSKSSIDEDPVRNSSPWARQVRHAPVPTADALIPPVPIPTASTYMPLPSHPKPTDTISRSTPTHSPKPPIESIRRRAPTPTPSDRKRLPSDALPPVPSTVHLPSTIPQSVPLQMEEVKRAPTPSSLTRSRLVSTAFKDLPLPPVPSGVKNTPIDWSADDRVRRTRTPSGSTSSNNVPGINVPDATLLARRYRKPSISAESRSANAPSWPSLSSSSTTSGGSESSARRFAQPTVSSSAKLKQGTSSSAVPTSEVLGSGTSSYNVLGSKVQPPPLPPKAELRGRVRARLESPMSGGRARSVPRKAREGGNFVEQASLPSSYEDEVVRRGRGRPSSPTRERGRSGGPNADGREIRRSLYARSRSVGPTSAEQVVKARKRTSSLSVAPPPVPNSSLLLPGRSPSRVPSPSYDIIRGRVSPFPVTPTLSSSSRPSSRALTSF</sequence>
<feature type="compositionally biased region" description="Polar residues" evidence="1">
    <location>
        <begin position="290"/>
        <end position="303"/>
    </location>
</feature>
<feature type="compositionally biased region" description="Basic and acidic residues" evidence="1">
    <location>
        <begin position="1481"/>
        <end position="1491"/>
    </location>
</feature>
<feature type="compositionally biased region" description="Polar residues" evidence="1">
    <location>
        <begin position="462"/>
        <end position="489"/>
    </location>
</feature>
<feature type="compositionally biased region" description="Low complexity" evidence="1">
    <location>
        <begin position="1406"/>
        <end position="1427"/>
    </location>
</feature>
<comment type="caution">
    <text evidence="2">The sequence shown here is derived from an EMBL/GenBank/DDBJ whole genome shotgun (WGS) entry which is preliminary data.</text>
</comment>
<feature type="compositionally biased region" description="Polar residues" evidence="1">
    <location>
        <begin position="1008"/>
        <end position="1017"/>
    </location>
</feature>
<dbReference type="RefSeq" id="XP_043002248.1">
    <property type="nucleotide sequence ID" value="XM_043160292.1"/>
</dbReference>
<organism evidence="2 3">
    <name type="scientific">Marasmius oreades</name>
    <name type="common">fairy-ring Marasmius</name>
    <dbReference type="NCBI Taxonomy" id="181124"/>
    <lineage>
        <taxon>Eukaryota</taxon>
        <taxon>Fungi</taxon>
        <taxon>Dikarya</taxon>
        <taxon>Basidiomycota</taxon>
        <taxon>Agaricomycotina</taxon>
        <taxon>Agaricomycetes</taxon>
        <taxon>Agaricomycetidae</taxon>
        <taxon>Agaricales</taxon>
        <taxon>Marasmiineae</taxon>
        <taxon>Marasmiaceae</taxon>
        <taxon>Marasmius</taxon>
    </lineage>
</organism>
<feature type="region of interest" description="Disordered" evidence="1">
    <location>
        <begin position="1048"/>
        <end position="1072"/>
    </location>
</feature>
<dbReference type="Proteomes" id="UP001049176">
    <property type="component" value="Chromosome 11"/>
</dbReference>
<feature type="compositionally biased region" description="Low complexity" evidence="1">
    <location>
        <begin position="670"/>
        <end position="680"/>
    </location>
</feature>
<dbReference type="GeneID" id="66072394"/>
<feature type="compositionally biased region" description="Basic and acidic residues" evidence="1">
    <location>
        <begin position="900"/>
        <end position="911"/>
    </location>
</feature>
<feature type="region of interest" description="Disordered" evidence="1">
    <location>
        <begin position="768"/>
        <end position="787"/>
    </location>
</feature>
<feature type="region of interest" description="Disordered" evidence="1">
    <location>
        <begin position="848"/>
        <end position="924"/>
    </location>
</feature>
<keyword evidence="3" id="KW-1185">Reference proteome</keyword>
<feature type="compositionally biased region" description="Low complexity" evidence="1">
    <location>
        <begin position="1625"/>
        <end position="1641"/>
    </location>
</feature>
<evidence type="ECO:0000313" key="2">
    <source>
        <dbReference type="EMBL" id="KAG7085777.1"/>
    </source>
</evidence>
<feature type="compositionally biased region" description="Polar residues" evidence="1">
    <location>
        <begin position="1326"/>
        <end position="1336"/>
    </location>
</feature>
<feature type="region of interest" description="Disordered" evidence="1">
    <location>
        <begin position="1192"/>
        <end position="1220"/>
    </location>
</feature>
<feature type="region of interest" description="Disordered" evidence="1">
    <location>
        <begin position="1232"/>
        <end position="1385"/>
    </location>
</feature>
<feature type="compositionally biased region" description="Basic and acidic residues" evidence="1">
    <location>
        <begin position="521"/>
        <end position="536"/>
    </location>
</feature>
<gene>
    <name evidence="2" type="ORF">E1B28_003318</name>
</gene>
<dbReference type="KEGG" id="more:E1B28_003318"/>
<feature type="compositionally biased region" description="Polar residues" evidence="1">
    <location>
        <begin position="877"/>
        <end position="899"/>
    </location>
</feature>
<protein>
    <submittedName>
        <fullName evidence="2">Uncharacterized protein</fullName>
    </submittedName>
</protein>
<evidence type="ECO:0000256" key="1">
    <source>
        <dbReference type="SAM" id="MobiDB-lite"/>
    </source>
</evidence>
<feature type="compositionally biased region" description="Polar residues" evidence="1">
    <location>
        <begin position="1259"/>
        <end position="1268"/>
    </location>
</feature>
<feature type="compositionally biased region" description="Polar residues" evidence="1">
    <location>
        <begin position="1435"/>
        <end position="1453"/>
    </location>
</feature>